<dbReference type="Gene3D" id="3.90.640.10">
    <property type="entry name" value="Actin, Chain A, domain 4"/>
    <property type="match status" value="1"/>
</dbReference>
<name>A0A1Y2D822_9FUNG</name>
<evidence type="ECO:0000256" key="1">
    <source>
        <dbReference type="ARBA" id="ARBA00007381"/>
    </source>
</evidence>
<dbReference type="PROSITE" id="PS00297">
    <property type="entry name" value="HSP70_1"/>
    <property type="match status" value="1"/>
</dbReference>
<dbReference type="InterPro" id="IPR018181">
    <property type="entry name" value="Heat_shock_70_CS"/>
</dbReference>
<keyword evidence="6" id="KW-0175">Coiled coil</keyword>
<dbReference type="PROSITE" id="PS01036">
    <property type="entry name" value="HSP70_3"/>
    <property type="match status" value="1"/>
</dbReference>
<dbReference type="Gene3D" id="1.20.1270.10">
    <property type="match status" value="1"/>
</dbReference>
<proteinExistence type="inferred from homology"/>
<dbReference type="InterPro" id="IPR013126">
    <property type="entry name" value="Hsp_70_fam"/>
</dbReference>
<feature type="coiled-coil region" evidence="6">
    <location>
        <begin position="257"/>
        <end position="284"/>
    </location>
</feature>
<evidence type="ECO:0000256" key="5">
    <source>
        <dbReference type="RuleBase" id="RU003322"/>
    </source>
</evidence>
<dbReference type="FunFam" id="3.90.640.10:FF:000010">
    <property type="entry name" value="heat shock 70 kDa protein 14"/>
    <property type="match status" value="1"/>
</dbReference>
<dbReference type="InterPro" id="IPR043129">
    <property type="entry name" value="ATPase_NBD"/>
</dbReference>
<dbReference type="Gene3D" id="3.30.30.30">
    <property type="match status" value="1"/>
</dbReference>
<protein>
    <submittedName>
        <fullName evidence="7">Heat shock protein 70</fullName>
    </submittedName>
</protein>
<dbReference type="SUPFAM" id="SSF100934">
    <property type="entry name" value="Heat shock protein 70kD (HSP70), C-terminal subdomain"/>
    <property type="match status" value="1"/>
</dbReference>
<dbReference type="CDD" id="cd24028">
    <property type="entry name" value="ASKHA_NBD_HSP70_HSPA1-like"/>
    <property type="match status" value="1"/>
</dbReference>
<dbReference type="STRING" id="1754190.A0A1Y2D822"/>
<evidence type="ECO:0000313" key="7">
    <source>
        <dbReference type="EMBL" id="ORY55411.1"/>
    </source>
</evidence>
<keyword evidence="4" id="KW-0143">Chaperone</keyword>
<evidence type="ECO:0000256" key="3">
    <source>
        <dbReference type="ARBA" id="ARBA00022840"/>
    </source>
</evidence>
<keyword evidence="3 5" id="KW-0067">ATP-binding</keyword>
<evidence type="ECO:0000256" key="6">
    <source>
        <dbReference type="SAM" id="Coils"/>
    </source>
</evidence>
<comment type="caution">
    <text evidence="7">The sequence shown here is derived from an EMBL/GenBank/DDBJ whole genome shotgun (WGS) entry which is preliminary data.</text>
</comment>
<dbReference type="EMBL" id="MCOG01000078">
    <property type="protein sequence ID" value="ORY55411.1"/>
    <property type="molecule type" value="Genomic_DNA"/>
</dbReference>
<accession>A0A1Y2D822</accession>
<evidence type="ECO:0000313" key="8">
    <source>
        <dbReference type="Proteomes" id="UP000193920"/>
    </source>
</evidence>
<organism evidence="7 8">
    <name type="scientific">Neocallimastix californiae</name>
    <dbReference type="NCBI Taxonomy" id="1754190"/>
    <lineage>
        <taxon>Eukaryota</taxon>
        <taxon>Fungi</taxon>
        <taxon>Fungi incertae sedis</taxon>
        <taxon>Chytridiomycota</taxon>
        <taxon>Chytridiomycota incertae sedis</taxon>
        <taxon>Neocallimastigomycetes</taxon>
        <taxon>Neocallimastigales</taxon>
        <taxon>Neocallimastigaceae</taxon>
        <taxon>Neocallimastix</taxon>
    </lineage>
</organism>
<dbReference type="GO" id="GO:0140662">
    <property type="term" value="F:ATP-dependent protein folding chaperone"/>
    <property type="evidence" value="ECO:0007669"/>
    <property type="project" value="InterPro"/>
</dbReference>
<keyword evidence="2 5" id="KW-0547">Nucleotide-binding</keyword>
<dbReference type="Gene3D" id="3.30.420.40">
    <property type="match status" value="2"/>
</dbReference>
<dbReference type="Proteomes" id="UP000193920">
    <property type="component" value="Unassembled WGS sequence"/>
</dbReference>
<keyword evidence="8" id="KW-1185">Reference proteome</keyword>
<dbReference type="SUPFAM" id="SSF100920">
    <property type="entry name" value="Heat shock protein 70kD (HSP70), peptide-binding domain"/>
    <property type="match status" value="1"/>
</dbReference>
<gene>
    <name evidence="7" type="ORF">LY90DRAFT_669686</name>
</gene>
<dbReference type="FunFam" id="2.60.34.10:FF:000012">
    <property type="entry name" value="Heat shock 70 kDa protein"/>
    <property type="match status" value="1"/>
</dbReference>
<dbReference type="SUPFAM" id="SSF53067">
    <property type="entry name" value="Actin-like ATPase domain"/>
    <property type="match status" value="2"/>
</dbReference>
<reference evidence="7 8" key="1">
    <citation type="submission" date="2016-08" db="EMBL/GenBank/DDBJ databases">
        <title>A Parts List for Fungal Cellulosomes Revealed by Comparative Genomics.</title>
        <authorList>
            <consortium name="DOE Joint Genome Institute"/>
            <person name="Haitjema C.H."/>
            <person name="Gilmore S.P."/>
            <person name="Henske J.K."/>
            <person name="Solomon K.V."/>
            <person name="De Groot R."/>
            <person name="Kuo A."/>
            <person name="Mondo S.J."/>
            <person name="Salamov A.A."/>
            <person name="Labutti K."/>
            <person name="Zhao Z."/>
            <person name="Chiniquy J."/>
            <person name="Barry K."/>
            <person name="Brewer H.M."/>
            <person name="Purvine S.O."/>
            <person name="Wright A.T."/>
            <person name="Boxma B."/>
            <person name="Van Alen T."/>
            <person name="Hackstein J.H."/>
            <person name="Baker S.E."/>
            <person name="Grigoriev I.V."/>
            <person name="O'Malley M.A."/>
        </authorList>
    </citation>
    <scope>NUCLEOTIDE SEQUENCE [LARGE SCALE GENOMIC DNA]</scope>
    <source>
        <strain evidence="7 8">G1</strain>
    </source>
</reference>
<dbReference type="Pfam" id="PF00012">
    <property type="entry name" value="HSP70"/>
    <property type="match status" value="1"/>
</dbReference>
<dbReference type="GO" id="GO:0005524">
    <property type="term" value="F:ATP binding"/>
    <property type="evidence" value="ECO:0007669"/>
    <property type="project" value="UniProtKB-KW"/>
</dbReference>
<dbReference type="InterPro" id="IPR029047">
    <property type="entry name" value="HSP70_peptide-bd_sf"/>
</dbReference>
<dbReference type="PANTHER" id="PTHR19375">
    <property type="entry name" value="HEAT SHOCK PROTEIN 70KDA"/>
    <property type="match status" value="1"/>
</dbReference>
<dbReference type="Gene3D" id="2.60.34.10">
    <property type="entry name" value="Substrate Binding Domain Of DNAk, Chain A, domain 1"/>
    <property type="match status" value="1"/>
</dbReference>
<dbReference type="PRINTS" id="PR00301">
    <property type="entry name" value="HEATSHOCK70"/>
</dbReference>
<sequence>MTNIIGIDLGTTKCRVAIFKDNNLNVIADEDGFGLNTIPSYVTFLDDEILVGVYSKEEEGVYIGNTVFDSKRLIGRPFSDPQIHANKKYWPFKIINKSGKPYISIEINNETKDYAPEQISGIILSYLKELAEDFLGEPVTDAVITVPAYFNDSQRQATKDAGRLAGLNVRRIINEPTSAAIAYGFDKNYNTKKNVLIFDLGDGTFDVSILSIQNSAFEVKATSGDPTLGGRDFDNRLTSYILREFKRKHGNEYKGDINKDKKVIQRVKSKAEEVKKKLSNSEKCEFAIDSLFEGIDFKMEITRSRFEELNMELFDKLIDPIEKAINDCGLSKDKIDEIIMVGGSSKIPKVQSILSEYFNGKEISTKGIDPDEAVAIGAAIFASNLSDNESNDKIQDIVLYDVLSLSLGLETSGNSMTPLIPRNTHIPVKKTRTFTTCVDNQESVLIQVYEGEHEFTRYNHFLAKFILDNIQPAPRCVPQIDVTFDIDSNGILNVSATEKSTGKSSSITVVSSKDRLSEVQINRMIEEAERDRPKEKKEKERISFIINLKNYIKDLRNTLKNKTISVSDIDKLNTLMDSTMQWIESNPKATKEDIKNKRDSIERIALPILNKK</sequence>
<evidence type="ECO:0000256" key="2">
    <source>
        <dbReference type="ARBA" id="ARBA00022741"/>
    </source>
</evidence>
<dbReference type="AlphaFoldDB" id="A0A1Y2D822"/>
<dbReference type="InterPro" id="IPR029048">
    <property type="entry name" value="HSP70_C_sf"/>
</dbReference>
<keyword evidence="7" id="KW-0346">Stress response</keyword>
<evidence type="ECO:0000256" key="4">
    <source>
        <dbReference type="ARBA" id="ARBA00023186"/>
    </source>
</evidence>
<dbReference type="FunFam" id="3.30.30.30:FF:000001">
    <property type="entry name" value="heat shock 70 kDa protein-like"/>
    <property type="match status" value="1"/>
</dbReference>
<comment type="similarity">
    <text evidence="1 5">Belongs to the heat shock protein 70 family.</text>
</comment>
<dbReference type="OrthoDB" id="2401965at2759"/>